<evidence type="ECO:0000256" key="4">
    <source>
        <dbReference type="ARBA" id="ARBA00030643"/>
    </source>
</evidence>
<keyword evidence="8" id="KW-1185">Reference proteome</keyword>
<dbReference type="InterPro" id="IPR002569">
    <property type="entry name" value="Met_Sox_Rdtase_MsrA_dom"/>
</dbReference>
<dbReference type="PANTHER" id="PTHR43774:SF1">
    <property type="entry name" value="PEPTIDE METHIONINE SULFOXIDE REDUCTASE MSRA 2"/>
    <property type="match status" value="1"/>
</dbReference>
<evidence type="ECO:0000259" key="6">
    <source>
        <dbReference type="Pfam" id="PF20939"/>
    </source>
</evidence>
<protein>
    <recommendedName>
        <fullName evidence="2">peptide-methionine (S)-S-oxide reductase</fullName>
        <ecNumber evidence="2">1.8.4.11</ecNumber>
    </recommendedName>
    <alternativeName>
        <fullName evidence="4">Peptide-methionine (S)-S-oxide reductase</fullName>
    </alternativeName>
</protein>
<feature type="domain" description="Peptide methionine sulphoxide reductase MsrA" evidence="5">
    <location>
        <begin position="1"/>
        <end position="71"/>
    </location>
</feature>
<dbReference type="GO" id="GO:0008113">
    <property type="term" value="F:peptide-methionine (S)-S-oxide reductase activity"/>
    <property type="evidence" value="ECO:0007669"/>
    <property type="project" value="UniProtKB-EC"/>
</dbReference>
<comment type="similarity">
    <text evidence="1">Belongs to the MsrA Met sulfoxide reductase family.</text>
</comment>
<reference evidence="7" key="1">
    <citation type="journal article" date="2023" name="G3 (Bethesda)">
        <title>Whole genome assembly and annotation of the endangered Caribbean coral Acropora cervicornis.</title>
        <authorList>
            <person name="Selwyn J.D."/>
            <person name="Vollmer S.V."/>
        </authorList>
    </citation>
    <scope>NUCLEOTIDE SEQUENCE</scope>
    <source>
        <strain evidence="7">K2</strain>
    </source>
</reference>
<proteinExistence type="inferred from homology"/>
<dbReference type="SUPFAM" id="SSF55068">
    <property type="entry name" value="Peptide methionine sulfoxide reductase"/>
    <property type="match status" value="1"/>
</dbReference>
<reference evidence="7" key="2">
    <citation type="journal article" date="2023" name="Science">
        <title>Genomic signatures of disease resistance in endangered staghorn corals.</title>
        <authorList>
            <person name="Vollmer S.V."/>
            <person name="Selwyn J.D."/>
            <person name="Despard B.A."/>
            <person name="Roesel C.L."/>
        </authorList>
    </citation>
    <scope>NUCLEOTIDE SEQUENCE</scope>
    <source>
        <strain evidence="7">K2</strain>
    </source>
</reference>
<dbReference type="Pfam" id="PF01625">
    <property type="entry name" value="PMSR"/>
    <property type="match status" value="1"/>
</dbReference>
<dbReference type="PANTHER" id="PTHR43774">
    <property type="entry name" value="PEPTIDE METHIONINE SULFOXIDE REDUCTASE"/>
    <property type="match status" value="1"/>
</dbReference>
<keyword evidence="3" id="KW-0560">Oxidoreductase</keyword>
<dbReference type="EMBL" id="JARQWQ010000110">
    <property type="protein sequence ID" value="KAK2550467.1"/>
    <property type="molecule type" value="Genomic_DNA"/>
</dbReference>
<dbReference type="AlphaFoldDB" id="A0AAD9PWP1"/>
<evidence type="ECO:0000313" key="8">
    <source>
        <dbReference type="Proteomes" id="UP001249851"/>
    </source>
</evidence>
<evidence type="ECO:0000256" key="3">
    <source>
        <dbReference type="ARBA" id="ARBA00023002"/>
    </source>
</evidence>
<name>A0AAD9PWP1_ACRCE</name>
<gene>
    <name evidence="7" type="ORF">P5673_028829</name>
</gene>
<dbReference type="EC" id="1.8.4.11" evidence="2"/>
<dbReference type="InterPro" id="IPR036509">
    <property type="entry name" value="Met_Sox_Rdtase_MsrA_sf"/>
</dbReference>
<feature type="domain" description="Selenoprotein methionine sulfoxide reductase A helical" evidence="6">
    <location>
        <begin position="79"/>
        <end position="128"/>
    </location>
</feature>
<evidence type="ECO:0000256" key="1">
    <source>
        <dbReference type="ARBA" id="ARBA00005591"/>
    </source>
</evidence>
<dbReference type="Proteomes" id="UP001249851">
    <property type="component" value="Unassembled WGS sequence"/>
</dbReference>
<dbReference type="Gene3D" id="3.30.1060.10">
    <property type="entry name" value="Peptide methionine sulphoxide reductase MsrA"/>
    <property type="match status" value="1"/>
</dbReference>
<evidence type="ECO:0000313" key="7">
    <source>
        <dbReference type="EMBL" id="KAK2550467.1"/>
    </source>
</evidence>
<evidence type="ECO:0000256" key="2">
    <source>
        <dbReference type="ARBA" id="ARBA00012502"/>
    </source>
</evidence>
<evidence type="ECO:0000259" key="5">
    <source>
        <dbReference type="Pfam" id="PF01625"/>
    </source>
</evidence>
<dbReference type="Pfam" id="PF20939">
    <property type="entry name" value="MsrA_helical"/>
    <property type="match status" value="1"/>
</dbReference>
<sequence>MFWKNHDATANHKPQYMSAIFYHDEGQKKLAEQTRNEHQKTQRRPIATKILPAKTFYDAEDYHQKYLLRQHPTLLRSLGLNSIELMSSVVAARLNGYVGGYGSLKKFEVEVDDLQINEAQADMVRKILTGRRF</sequence>
<organism evidence="7 8">
    <name type="scientific">Acropora cervicornis</name>
    <name type="common">Staghorn coral</name>
    <dbReference type="NCBI Taxonomy" id="6130"/>
    <lineage>
        <taxon>Eukaryota</taxon>
        <taxon>Metazoa</taxon>
        <taxon>Cnidaria</taxon>
        <taxon>Anthozoa</taxon>
        <taxon>Hexacorallia</taxon>
        <taxon>Scleractinia</taxon>
        <taxon>Astrocoeniina</taxon>
        <taxon>Acroporidae</taxon>
        <taxon>Acropora</taxon>
    </lineage>
</organism>
<dbReference type="InterPro" id="IPR049006">
    <property type="entry name" value="MsrA_helical"/>
</dbReference>
<comment type="caution">
    <text evidence="7">The sequence shown here is derived from an EMBL/GenBank/DDBJ whole genome shotgun (WGS) entry which is preliminary data.</text>
</comment>
<accession>A0AAD9PWP1</accession>